<feature type="non-terminal residue" evidence="2">
    <location>
        <position position="262"/>
    </location>
</feature>
<dbReference type="AlphaFoldDB" id="A0A0F9FN68"/>
<protein>
    <recommendedName>
        <fullName evidence="1">PD-(D/E)XK endonuclease-like domain-containing protein</fullName>
    </recommendedName>
</protein>
<reference evidence="2" key="1">
    <citation type="journal article" date="2015" name="Nature">
        <title>Complex archaea that bridge the gap between prokaryotes and eukaryotes.</title>
        <authorList>
            <person name="Spang A."/>
            <person name="Saw J.H."/>
            <person name="Jorgensen S.L."/>
            <person name="Zaremba-Niedzwiedzka K."/>
            <person name="Martijn J."/>
            <person name="Lind A.E."/>
            <person name="van Eijk R."/>
            <person name="Schleper C."/>
            <person name="Guy L."/>
            <person name="Ettema T.J."/>
        </authorList>
    </citation>
    <scope>NUCLEOTIDE SEQUENCE</scope>
</reference>
<dbReference type="Pfam" id="PF12705">
    <property type="entry name" value="PDDEXK_1"/>
    <property type="match status" value="1"/>
</dbReference>
<evidence type="ECO:0000259" key="1">
    <source>
        <dbReference type="Pfam" id="PF12705"/>
    </source>
</evidence>
<accession>A0A0F9FN68</accession>
<feature type="domain" description="PD-(D/E)XK endonuclease-like" evidence="1">
    <location>
        <begin position="13"/>
        <end position="206"/>
    </location>
</feature>
<gene>
    <name evidence="2" type="ORF">LCGC14_1930440</name>
</gene>
<comment type="caution">
    <text evidence="2">The sequence shown here is derived from an EMBL/GenBank/DDBJ whole genome shotgun (WGS) entry which is preliminary data.</text>
</comment>
<sequence>MTNSLTPRYYTNSELNVYRDCVRKWYLQNYRQIARIHERVSETTETGNGVHYACQHYYNTGGKMDIVALVVQYFAEKRAAQVALLSHDEDGNISESSSLIIDSNIEALNKAEAFAKIMVEGYVEWLEEEGADSYLTFLSAEEEVTVEFPTNEFPKHDTEQVILLAKLDARFQDQRTDARVFMDHKTVQNFADREKWAHLDPQFYYYSLIDYLTLMSEFEKDEAEARWTDGGIINMIRKVKRSGRATPPFYKRIEVRKSLIEL</sequence>
<dbReference type="EMBL" id="LAZR01020724">
    <property type="protein sequence ID" value="KKL87859.1"/>
    <property type="molecule type" value="Genomic_DNA"/>
</dbReference>
<name>A0A0F9FN68_9ZZZZ</name>
<proteinExistence type="predicted"/>
<organism evidence="2">
    <name type="scientific">marine sediment metagenome</name>
    <dbReference type="NCBI Taxonomy" id="412755"/>
    <lineage>
        <taxon>unclassified sequences</taxon>
        <taxon>metagenomes</taxon>
        <taxon>ecological metagenomes</taxon>
    </lineage>
</organism>
<evidence type="ECO:0000313" key="2">
    <source>
        <dbReference type="EMBL" id="KKL87859.1"/>
    </source>
</evidence>
<dbReference type="InterPro" id="IPR038726">
    <property type="entry name" value="PDDEXK_AddAB-type"/>
</dbReference>